<feature type="region of interest" description="Disordered" evidence="5">
    <location>
        <begin position="235"/>
        <end position="315"/>
    </location>
</feature>
<dbReference type="RefSeq" id="XP_014666609.1">
    <property type="nucleotide sequence ID" value="XM_014811123.1"/>
</dbReference>
<dbReference type="InterPro" id="IPR012677">
    <property type="entry name" value="Nucleotide-bd_a/b_plait_sf"/>
</dbReference>
<dbReference type="Gene3D" id="3.30.70.330">
    <property type="match status" value="1"/>
</dbReference>
<evidence type="ECO:0000256" key="3">
    <source>
        <dbReference type="ARBA" id="ARBA00023242"/>
    </source>
</evidence>
<feature type="compositionally biased region" description="Basic and acidic residues" evidence="5">
    <location>
        <begin position="290"/>
        <end position="306"/>
    </location>
</feature>
<gene>
    <name evidence="8" type="primary">LOC106808407</name>
</gene>
<dbReference type="PANTHER" id="PTHR13798:SF11">
    <property type="entry name" value="RNA-BINDING PROTEIN 7-RELATED"/>
    <property type="match status" value="1"/>
</dbReference>
<organism evidence="7 8">
    <name type="scientific">Priapulus caudatus</name>
    <name type="common">Priapulid worm</name>
    <dbReference type="NCBI Taxonomy" id="37621"/>
    <lineage>
        <taxon>Eukaryota</taxon>
        <taxon>Metazoa</taxon>
        <taxon>Ecdysozoa</taxon>
        <taxon>Scalidophora</taxon>
        <taxon>Priapulida</taxon>
        <taxon>Priapulimorpha</taxon>
        <taxon>Priapulimorphida</taxon>
        <taxon>Priapulidae</taxon>
        <taxon>Priapulus</taxon>
    </lineage>
</organism>
<sequence length="315" mass="35191">MGDSDKDKRTIWCGNLAKDVTEELLFELFLQAGPLESVRIPKDKESGQNRPFGFVTFRDDVSVPYTLDLFSGISLEGRMLRLQSRGGGGQQSGSNSPICGQPQRNDIRLPYRDDDHGGQGLHRSSSCPADLVGSLLGNYPGQYASQFVERNVQTQQQLQRHDSSQRGQDPHWRHPDDRASSRNGGSASARSSASRQGNVHNQDGGGRNPGGYHGRRAEDDVITQQRAMLETLTQQLRETPAAMIQDRRRAPNDGGRQQTGRSHGHYGHNNEGQQYSSREGGHHSRTGGRHYGDRREERPYSREQRGDLTQSNQYK</sequence>
<dbReference type="InterPro" id="IPR035979">
    <property type="entry name" value="RBD_domain_sf"/>
</dbReference>
<dbReference type="InterPro" id="IPR000504">
    <property type="entry name" value="RRM_dom"/>
</dbReference>
<evidence type="ECO:0000313" key="8">
    <source>
        <dbReference type="RefSeq" id="XP_014666609.1"/>
    </source>
</evidence>
<feature type="compositionally biased region" description="Gly residues" evidence="5">
    <location>
        <begin position="203"/>
        <end position="212"/>
    </location>
</feature>
<protein>
    <submittedName>
        <fullName evidence="8">RNA-binding protein 7-like</fullName>
    </submittedName>
</protein>
<dbReference type="PANTHER" id="PTHR13798">
    <property type="entry name" value="RNA BINDING MOTIF RBM PROTEIN -RELATED"/>
    <property type="match status" value="1"/>
</dbReference>
<comment type="subcellular location">
    <subcellularLocation>
        <location evidence="1">Nucleus</location>
        <location evidence="1">Nucleoplasm</location>
    </subcellularLocation>
</comment>
<evidence type="ECO:0000313" key="7">
    <source>
        <dbReference type="Proteomes" id="UP000695022"/>
    </source>
</evidence>
<feature type="region of interest" description="Disordered" evidence="5">
    <location>
        <begin position="151"/>
        <end position="215"/>
    </location>
</feature>
<dbReference type="Proteomes" id="UP000695022">
    <property type="component" value="Unplaced"/>
</dbReference>
<dbReference type="InterPro" id="IPR052285">
    <property type="entry name" value="NEXT_complex_subunit"/>
</dbReference>
<evidence type="ECO:0000256" key="2">
    <source>
        <dbReference type="ARBA" id="ARBA00022884"/>
    </source>
</evidence>
<feature type="region of interest" description="Disordered" evidence="5">
    <location>
        <begin position="83"/>
        <end position="125"/>
    </location>
</feature>
<keyword evidence="3" id="KW-0539">Nucleus</keyword>
<dbReference type="SUPFAM" id="SSF54928">
    <property type="entry name" value="RNA-binding domain, RBD"/>
    <property type="match status" value="1"/>
</dbReference>
<reference evidence="8" key="1">
    <citation type="submission" date="2025-08" db="UniProtKB">
        <authorList>
            <consortium name="RefSeq"/>
        </authorList>
    </citation>
    <scope>IDENTIFICATION</scope>
</reference>
<feature type="domain" description="RRM" evidence="6">
    <location>
        <begin position="9"/>
        <end position="83"/>
    </location>
</feature>
<evidence type="ECO:0000256" key="5">
    <source>
        <dbReference type="SAM" id="MobiDB-lite"/>
    </source>
</evidence>
<evidence type="ECO:0000256" key="1">
    <source>
        <dbReference type="ARBA" id="ARBA00004642"/>
    </source>
</evidence>
<keyword evidence="7" id="KW-1185">Reference proteome</keyword>
<keyword evidence="2 4" id="KW-0694">RNA-binding</keyword>
<feature type="compositionally biased region" description="Basic and acidic residues" evidence="5">
    <location>
        <begin position="159"/>
        <end position="180"/>
    </location>
</feature>
<name>A0ABM1E338_PRICU</name>
<feature type="compositionally biased region" description="Low complexity" evidence="5">
    <location>
        <begin position="181"/>
        <end position="195"/>
    </location>
</feature>
<dbReference type="PROSITE" id="PS50102">
    <property type="entry name" value="RRM"/>
    <property type="match status" value="1"/>
</dbReference>
<evidence type="ECO:0000256" key="4">
    <source>
        <dbReference type="PROSITE-ProRule" id="PRU00176"/>
    </source>
</evidence>
<proteinExistence type="predicted"/>
<feature type="compositionally biased region" description="Polar residues" evidence="5">
    <location>
        <begin position="95"/>
        <end position="104"/>
    </location>
</feature>
<dbReference type="Pfam" id="PF00076">
    <property type="entry name" value="RRM_1"/>
    <property type="match status" value="1"/>
</dbReference>
<dbReference type="SMART" id="SM00360">
    <property type="entry name" value="RRM"/>
    <property type="match status" value="1"/>
</dbReference>
<feature type="compositionally biased region" description="Basic and acidic residues" evidence="5">
    <location>
        <begin position="105"/>
        <end position="117"/>
    </location>
</feature>
<dbReference type="GeneID" id="106808407"/>
<accession>A0ABM1E338</accession>
<evidence type="ECO:0000259" key="6">
    <source>
        <dbReference type="PROSITE" id="PS50102"/>
    </source>
</evidence>